<evidence type="ECO:0000313" key="7">
    <source>
        <dbReference type="EMBL" id="KAF9792691.1"/>
    </source>
</evidence>
<evidence type="ECO:0000256" key="3">
    <source>
        <dbReference type="ARBA" id="ARBA00022692"/>
    </source>
</evidence>
<evidence type="ECO:0000256" key="4">
    <source>
        <dbReference type="ARBA" id="ARBA00022989"/>
    </source>
</evidence>
<sequence>MLPPRAGLNLASTFARTTVFRRTGHQLAGRSYAKSAAPIRSSSLLLYAGLAGAGIGLHAYNLNSIYCDKSDSQRAPPPVMAPPPTPNDSNPLPPPASSLDFYELTFGSVCGICAGVFIKKGAKLVAFLLGGTFVLLQYLGSASIIRVDWSRAASRFENLFYRTENGVRRAPSIGSLWTWLVNFLAADFQPRATFTAGLLLGLRVG</sequence>
<evidence type="ECO:0000313" key="8">
    <source>
        <dbReference type="Proteomes" id="UP000736335"/>
    </source>
</evidence>
<dbReference type="PANTHER" id="PTHR21346:SF10">
    <property type="entry name" value="TRANSMEMBRANE PROTEIN"/>
    <property type="match status" value="1"/>
</dbReference>
<dbReference type="GO" id="GO:0016020">
    <property type="term" value="C:membrane"/>
    <property type="evidence" value="ECO:0007669"/>
    <property type="project" value="UniProtKB-SubCell"/>
</dbReference>
<dbReference type="OrthoDB" id="163794at2759"/>
<proteinExistence type="inferred from homology"/>
<reference evidence="7" key="1">
    <citation type="journal article" date="2020" name="Nat. Commun.">
        <title>Large-scale genome sequencing of mycorrhizal fungi provides insights into the early evolution of symbiotic traits.</title>
        <authorList>
            <person name="Miyauchi S."/>
            <person name="Kiss E."/>
            <person name="Kuo A."/>
            <person name="Drula E."/>
            <person name="Kohler A."/>
            <person name="Sanchez-Garcia M."/>
            <person name="Morin E."/>
            <person name="Andreopoulos B."/>
            <person name="Barry K.W."/>
            <person name="Bonito G."/>
            <person name="Buee M."/>
            <person name="Carver A."/>
            <person name="Chen C."/>
            <person name="Cichocki N."/>
            <person name="Clum A."/>
            <person name="Culley D."/>
            <person name="Crous P.W."/>
            <person name="Fauchery L."/>
            <person name="Girlanda M."/>
            <person name="Hayes R.D."/>
            <person name="Keri Z."/>
            <person name="LaButti K."/>
            <person name="Lipzen A."/>
            <person name="Lombard V."/>
            <person name="Magnuson J."/>
            <person name="Maillard F."/>
            <person name="Murat C."/>
            <person name="Nolan M."/>
            <person name="Ohm R.A."/>
            <person name="Pangilinan J."/>
            <person name="Pereira M.F."/>
            <person name="Perotto S."/>
            <person name="Peter M."/>
            <person name="Pfister S."/>
            <person name="Riley R."/>
            <person name="Sitrit Y."/>
            <person name="Stielow J.B."/>
            <person name="Szollosi G."/>
            <person name="Zifcakova L."/>
            <person name="Stursova M."/>
            <person name="Spatafora J.W."/>
            <person name="Tedersoo L."/>
            <person name="Vaario L.M."/>
            <person name="Yamada A."/>
            <person name="Yan M."/>
            <person name="Wang P."/>
            <person name="Xu J."/>
            <person name="Bruns T."/>
            <person name="Baldrian P."/>
            <person name="Vilgalys R."/>
            <person name="Dunand C."/>
            <person name="Henrissat B."/>
            <person name="Grigoriev I.V."/>
            <person name="Hibbett D."/>
            <person name="Nagy L.G."/>
            <person name="Martin F.M."/>
        </authorList>
    </citation>
    <scope>NUCLEOTIDE SEQUENCE</scope>
    <source>
        <strain evidence="7">UH-Tt-Lm1</strain>
    </source>
</reference>
<comment type="similarity">
    <text evidence="2">Belongs to the FUN14 family.</text>
</comment>
<gene>
    <name evidence="7" type="ORF">BJ322DRAFT_1103167</name>
</gene>
<dbReference type="InterPro" id="IPR007014">
    <property type="entry name" value="FUN14"/>
</dbReference>
<protein>
    <submittedName>
        <fullName evidence="7">FUN14 family-domain-containing protein</fullName>
    </submittedName>
</protein>
<feature type="compositionally biased region" description="Pro residues" evidence="6">
    <location>
        <begin position="75"/>
        <end position="92"/>
    </location>
</feature>
<keyword evidence="5" id="KW-0472">Membrane</keyword>
<dbReference type="AlphaFoldDB" id="A0A9P6LCP6"/>
<keyword evidence="3" id="KW-0812">Transmembrane</keyword>
<evidence type="ECO:0000256" key="2">
    <source>
        <dbReference type="ARBA" id="ARBA00009160"/>
    </source>
</evidence>
<organism evidence="7 8">
    <name type="scientific">Thelephora terrestris</name>
    <dbReference type="NCBI Taxonomy" id="56493"/>
    <lineage>
        <taxon>Eukaryota</taxon>
        <taxon>Fungi</taxon>
        <taxon>Dikarya</taxon>
        <taxon>Basidiomycota</taxon>
        <taxon>Agaricomycotina</taxon>
        <taxon>Agaricomycetes</taxon>
        <taxon>Thelephorales</taxon>
        <taxon>Thelephoraceae</taxon>
        <taxon>Thelephora</taxon>
    </lineage>
</organism>
<comment type="caution">
    <text evidence="7">The sequence shown here is derived from an EMBL/GenBank/DDBJ whole genome shotgun (WGS) entry which is preliminary data.</text>
</comment>
<evidence type="ECO:0000256" key="6">
    <source>
        <dbReference type="SAM" id="MobiDB-lite"/>
    </source>
</evidence>
<dbReference type="EMBL" id="WIUZ02000001">
    <property type="protein sequence ID" value="KAF9792691.1"/>
    <property type="molecule type" value="Genomic_DNA"/>
</dbReference>
<evidence type="ECO:0000256" key="5">
    <source>
        <dbReference type="ARBA" id="ARBA00023136"/>
    </source>
</evidence>
<accession>A0A9P6LCP6</accession>
<dbReference type="Proteomes" id="UP000736335">
    <property type="component" value="Unassembled WGS sequence"/>
</dbReference>
<dbReference type="Pfam" id="PF04930">
    <property type="entry name" value="FUN14"/>
    <property type="match status" value="1"/>
</dbReference>
<comment type="subcellular location">
    <subcellularLocation>
        <location evidence="1">Membrane</location>
    </subcellularLocation>
</comment>
<name>A0A9P6LCP6_9AGAM</name>
<keyword evidence="4" id="KW-1133">Transmembrane helix</keyword>
<reference evidence="7" key="2">
    <citation type="submission" date="2020-11" db="EMBL/GenBank/DDBJ databases">
        <authorList>
            <consortium name="DOE Joint Genome Institute"/>
            <person name="Kuo A."/>
            <person name="Miyauchi S."/>
            <person name="Kiss E."/>
            <person name="Drula E."/>
            <person name="Kohler A."/>
            <person name="Sanchez-Garcia M."/>
            <person name="Andreopoulos B."/>
            <person name="Barry K.W."/>
            <person name="Bonito G."/>
            <person name="Buee M."/>
            <person name="Carver A."/>
            <person name="Chen C."/>
            <person name="Cichocki N."/>
            <person name="Clum A."/>
            <person name="Culley D."/>
            <person name="Crous P.W."/>
            <person name="Fauchery L."/>
            <person name="Girlanda M."/>
            <person name="Hayes R."/>
            <person name="Keri Z."/>
            <person name="Labutti K."/>
            <person name="Lipzen A."/>
            <person name="Lombard V."/>
            <person name="Magnuson J."/>
            <person name="Maillard F."/>
            <person name="Morin E."/>
            <person name="Murat C."/>
            <person name="Nolan M."/>
            <person name="Ohm R."/>
            <person name="Pangilinan J."/>
            <person name="Pereira M."/>
            <person name="Perotto S."/>
            <person name="Peter M."/>
            <person name="Riley R."/>
            <person name="Sitrit Y."/>
            <person name="Stielow B."/>
            <person name="Szollosi G."/>
            <person name="Zifcakova L."/>
            <person name="Stursova M."/>
            <person name="Spatafora J.W."/>
            <person name="Tedersoo L."/>
            <person name="Vaario L.-M."/>
            <person name="Yamada A."/>
            <person name="Yan M."/>
            <person name="Wang P."/>
            <person name="Xu J."/>
            <person name="Bruns T."/>
            <person name="Baldrian P."/>
            <person name="Vilgalys R."/>
            <person name="Henrissat B."/>
            <person name="Grigoriev I.V."/>
            <person name="Hibbett D."/>
            <person name="Nagy L.G."/>
            <person name="Martin F.M."/>
        </authorList>
    </citation>
    <scope>NUCLEOTIDE SEQUENCE</scope>
    <source>
        <strain evidence="7">UH-Tt-Lm1</strain>
    </source>
</reference>
<keyword evidence="8" id="KW-1185">Reference proteome</keyword>
<evidence type="ECO:0000256" key="1">
    <source>
        <dbReference type="ARBA" id="ARBA00004370"/>
    </source>
</evidence>
<dbReference type="PANTHER" id="PTHR21346">
    <property type="entry name" value="FUN14 DOMAIN CONTAINING"/>
    <property type="match status" value="1"/>
</dbReference>
<feature type="region of interest" description="Disordered" evidence="6">
    <location>
        <begin position="73"/>
        <end position="92"/>
    </location>
</feature>